<dbReference type="Gene3D" id="3.10.105.10">
    <property type="entry name" value="Dipeptide-binding Protein, Domain 3"/>
    <property type="match status" value="1"/>
</dbReference>
<dbReference type="AlphaFoldDB" id="A0A1Q5PWH3"/>
<dbReference type="EMBL" id="MQVR01000144">
    <property type="protein sequence ID" value="OKL51973.1"/>
    <property type="molecule type" value="Genomic_DNA"/>
</dbReference>
<dbReference type="SUPFAM" id="SSF53850">
    <property type="entry name" value="Periplasmic binding protein-like II"/>
    <property type="match status" value="1"/>
</dbReference>
<accession>A0A1Q5PWH3</accession>
<keyword evidence="2" id="KW-1185">Reference proteome</keyword>
<dbReference type="OrthoDB" id="9046151at2"/>
<name>A0A1Q5PWH3_9ACTO</name>
<evidence type="ECO:0008006" key="3">
    <source>
        <dbReference type="Google" id="ProtNLM"/>
    </source>
</evidence>
<evidence type="ECO:0000313" key="2">
    <source>
        <dbReference type="Proteomes" id="UP000185628"/>
    </source>
</evidence>
<protein>
    <recommendedName>
        <fullName evidence="3">Extracellular solute-binding protein, family 5 Middle</fullName>
    </recommendedName>
</protein>
<proteinExistence type="predicted"/>
<dbReference type="Proteomes" id="UP000185628">
    <property type="component" value="Unassembled WGS sequence"/>
</dbReference>
<evidence type="ECO:0000313" key="1">
    <source>
        <dbReference type="EMBL" id="OKL51973.1"/>
    </source>
</evidence>
<reference evidence="2" key="1">
    <citation type="submission" date="2016-12" db="EMBL/GenBank/DDBJ databases">
        <authorList>
            <person name="Meng X."/>
        </authorList>
    </citation>
    <scope>NUCLEOTIDE SEQUENCE [LARGE SCALE GENOMIC DNA]</scope>
    <source>
        <strain evidence="2">DSM 19116</strain>
    </source>
</reference>
<comment type="caution">
    <text evidence="1">The sequence shown here is derived from an EMBL/GenBank/DDBJ whole genome shotgun (WGS) entry which is preliminary data.</text>
</comment>
<organism evidence="1 2">
    <name type="scientific">Bowdeniella nasicola</name>
    <dbReference type="NCBI Taxonomy" id="208480"/>
    <lineage>
        <taxon>Bacteria</taxon>
        <taxon>Bacillati</taxon>
        <taxon>Actinomycetota</taxon>
        <taxon>Actinomycetes</taxon>
        <taxon>Actinomycetales</taxon>
        <taxon>Actinomycetaceae</taxon>
        <taxon>Bowdeniella</taxon>
    </lineage>
</organism>
<gene>
    <name evidence="1" type="ORF">BSZ39_12670</name>
</gene>
<sequence>MLIPNTPARSACPHSTLKSRFTLLFNAKDQLRSDLSLTAAQQAKEFGIDIKAVGTTWDEIYKLGKSNAVMWGGGRHHPGQIYTFYSSKAWNVGYNNIAQYGNPKVDEYLEKALHSRSQDEANEWWKKAQWDGSTGFATSADAPLIWLVSLDHVYYVKNDLDLGTQPLQSHGHEWQLFGNIATWRLKG</sequence>